<dbReference type="eggNOG" id="COG2863">
    <property type="taxonomic scope" value="Bacteria"/>
</dbReference>
<feature type="domain" description="Plasminogen-binding protein PgbA N-terminal" evidence="1">
    <location>
        <begin position="24"/>
        <end position="234"/>
    </location>
</feature>
<evidence type="ECO:0000259" key="1">
    <source>
        <dbReference type="Pfam" id="PF15436"/>
    </source>
</evidence>
<dbReference type="OrthoDB" id="5372482at2"/>
<dbReference type="AlphaFoldDB" id="A0A1W6BXF6"/>
<evidence type="ECO:0000313" key="3">
    <source>
        <dbReference type="Proteomes" id="UP000192902"/>
    </source>
</evidence>
<protein>
    <submittedName>
        <fullName evidence="2">Putative plasminogen-binding domain protein</fullName>
    </submittedName>
</protein>
<dbReference type="EMBL" id="CP020867">
    <property type="protein sequence ID" value="ARJ56789.1"/>
    <property type="molecule type" value="Genomic_DNA"/>
</dbReference>
<dbReference type="Proteomes" id="UP000192902">
    <property type="component" value="Chromosome"/>
</dbReference>
<accession>A0A1W6BXF6</accession>
<dbReference type="Pfam" id="PF15436">
    <property type="entry name" value="PGBA_N"/>
    <property type="match status" value="1"/>
</dbReference>
<sequence>MFKFILFFLVLTLNLFADFDFKVVKTQLLKTEDLYAYVKDDPRIKLNSSGIVMHNFDKSKSIIARASVIAKENGMAKLEFSVFSSLEQEALPLPNILPEVGDEVILNFLYDRAAVIAPDKQSYDEIVNSYPQFYFTHIDILGAQMIRNAQVAPKRSDLRKFCADNAVGILIFALEQKAKFVDCQDFKTLYEVPISKPSSVQVPFYSRITDYRSNFFDFNSQEIGNFYRYYEALIGLDRTNR</sequence>
<gene>
    <name evidence="2" type="ORF">CCUN_1196</name>
</gene>
<dbReference type="RefSeq" id="WP_027305704.1">
    <property type="nucleotide sequence ID" value="NZ_CP020867.1"/>
</dbReference>
<name>A0A1W6BXF6_9BACT</name>
<reference evidence="2 3" key="1">
    <citation type="submission" date="2017-04" db="EMBL/GenBank/DDBJ databases">
        <title>Complete genome sequence of the Campylobacter cuniculorum type strain LMG24588.</title>
        <authorList>
            <person name="Miller W.G."/>
            <person name="Yee E."/>
            <person name="Revez J."/>
            <person name="Bono J.L."/>
            <person name="Rossi M."/>
        </authorList>
    </citation>
    <scope>NUCLEOTIDE SEQUENCE [LARGE SCALE GENOMIC DNA]</scope>
    <source>
        <strain evidence="2 3">LMG 24588</strain>
    </source>
</reference>
<organism evidence="2 3">
    <name type="scientific">Campylobacter cuniculorum DSM 23162 = LMG 24588</name>
    <dbReference type="NCBI Taxonomy" id="1121267"/>
    <lineage>
        <taxon>Bacteria</taxon>
        <taxon>Pseudomonadati</taxon>
        <taxon>Campylobacterota</taxon>
        <taxon>Epsilonproteobacteria</taxon>
        <taxon>Campylobacterales</taxon>
        <taxon>Campylobacteraceae</taxon>
        <taxon>Campylobacter</taxon>
    </lineage>
</organism>
<evidence type="ECO:0000313" key="2">
    <source>
        <dbReference type="EMBL" id="ARJ56789.1"/>
    </source>
</evidence>
<dbReference type="KEGG" id="ccun:CCUN_1196"/>
<dbReference type="InterPro" id="IPR029276">
    <property type="entry name" value="PgbA_N"/>
</dbReference>
<dbReference type="STRING" id="1121267.CCUN_1196"/>
<proteinExistence type="predicted"/>